<evidence type="ECO:0000256" key="3">
    <source>
        <dbReference type="ARBA" id="ARBA00022723"/>
    </source>
</evidence>
<dbReference type="CDD" id="cd17970">
    <property type="entry name" value="DEAHc_FancJ"/>
    <property type="match status" value="1"/>
</dbReference>
<dbReference type="GO" id="GO:0016818">
    <property type="term" value="F:hydrolase activity, acting on acid anhydrides, in phosphorus-containing anhydrides"/>
    <property type="evidence" value="ECO:0007669"/>
    <property type="project" value="InterPro"/>
</dbReference>
<keyword evidence="13 17" id="KW-0413">Isomerase</keyword>
<accession>A0A8J9ZIG4</accession>
<dbReference type="Pfam" id="PF23109">
    <property type="entry name" value="ARCH_RTEL1"/>
    <property type="match status" value="1"/>
</dbReference>
<evidence type="ECO:0000313" key="20">
    <source>
        <dbReference type="EMBL" id="CAH1255301.1"/>
    </source>
</evidence>
<evidence type="ECO:0000256" key="8">
    <source>
        <dbReference type="ARBA" id="ARBA00022840"/>
    </source>
</evidence>
<feature type="compositionally biased region" description="Polar residues" evidence="18">
    <location>
        <begin position="1109"/>
        <end position="1126"/>
    </location>
</feature>
<dbReference type="InterPro" id="IPR027417">
    <property type="entry name" value="P-loop_NTPase"/>
</dbReference>
<keyword evidence="2 17" id="KW-0004">4Fe-4S</keyword>
<evidence type="ECO:0000256" key="7">
    <source>
        <dbReference type="ARBA" id="ARBA00022806"/>
    </source>
</evidence>
<dbReference type="InterPro" id="IPR010614">
    <property type="entry name" value="RAD3-like_helicase_DEAD"/>
</dbReference>
<dbReference type="Gene3D" id="3.40.50.300">
    <property type="entry name" value="P-loop containing nucleotide triphosphate hydrolases"/>
    <property type="match status" value="2"/>
</dbReference>
<keyword evidence="8 17" id="KW-0067">ATP-binding</keyword>
<dbReference type="PANTHER" id="PTHR11472">
    <property type="entry name" value="DNA REPAIR DEAD HELICASE RAD3/XP-D SUBFAMILY MEMBER"/>
    <property type="match status" value="1"/>
</dbReference>
<evidence type="ECO:0000259" key="19">
    <source>
        <dbReference type="PROSITE" id="PS51193"/>
    </source>
</evidence>
<feature type="region of interest" description="Disordered" evidence="18">
    <location>
        <begin position="1015"/>
        <end position="1082"/>
    </location>
</feature>
<keyword evidence="3 17" id="KW-0479">Metal-binding</keyword>
<dbReference type="OrthoDB" id="19182at2759"/>
<dbReference type="Pfam" id="PF23116">
    <property type="entry name" value="HHD_RTEL1"/>
    <property type="match status" value="1"/>
</dbReference>
<protein>
    <recommendedName>
        <fullName evidence="16 17">Regulator of telomere elongation helicase 1 homolog</fullName>
        <ecNumber evidence="17">5.6.2.-</ecNumber>
    </recommendedName>
</protein>
<keyword evidence="14 17" id="KW-0539">Nucleus</keyword>
<feature type="region of interest" description="Disordered" evidence="18">
    <location>
        <begin position="804"/>
        <end position="856"/>
    </location>
</feature>
<feature type="binding site" evidence="17">
    <location>
        <position position="251"/>
    </location>
    <ligand>
        <name>[4Fe-4S] cluster</name>
        <dbReference type="ChEBI" id="CHEBI:49883"/>
    </ligand>
</feature>
<dbReference type="GO" id="GO:0003678">
    <property type="term" value="F:DNA helicase activity"/>
    <property type="evidence" value="ECO:0007669"/>
    <property type="project" value="UniProtKB-UniRule"/>
</dbReference>
<dbReference type="GO" id="GO:0006281">
    <property type="term" value="P:DNA repair"/>
    <property type="evidence" value="ECO:0007669"/>
    <property type="project" value="UniProtKB-UniRule"/>
</dbReference>
<feature type="binding site" evidence="17">
    <location>
        <position position="189"/>
    </location>
    <ligand>
        <name>[4Fe-4S] cluster</name>
        <dbReference type="ChEBI" id="CHEBI:49883"/>
    </ligand>
</feature>
<dbReference type="Pfam" id="PF06733">
    <property type="entry name" value="DEAD_2"/>
    <property type="match status" value="1"/>
</dbReference>
<keyword evidence="11 17" id="KW-0238">DNA-binding</keyword>
<evidence type="ECO:0000256" key="12">
    <source>
        <dbReference type="ARBA" id="ARBA00023204"/>
    </source>
</evidence>
<keyword evidence="7 17" id="KW-0347">Helicase</keyword>
<sequence length="1189" mass="131663">MVLLKIRGVDVDFPFEPYACQRSYMEKVIQCLQEDAAADSESDRKVKSHRRGVGSLEYAAVDAHRILVDHGTNGVLESPTGTGKTLCLLCATLAWRSAYVAKMQFEGLKQQFTKDEDGQSAYGETLANQLGGAAGWGNTEQAAGPFMEIPKIIYASRTHSQLSQAVAELKNTSYSNLKVCILGSREQLCIHPEVQEQNNNSAKVHMCKAKTSSRLCAFYNNLDEKKSEKEFTEAPLDIEDLVKVGKKHKVCPYFMARELKTSADIIFMPYNYLLDPKSRKAHGIDLKSHIIVFDEAHNLEKMCEESSSFDLTSYDLASCVEELDNLHMSVAEIEVLNEKFQTESSTPPDFSATELIKLKSMLLELEKKIDSLPLPANGTGLTRPGSYIYELFAELQITFDTAPILLDVLDKVVAYATTNTGTSVVFGNKAAGVSKLGDVLKIAFSHDSSASQKGSNLANLLAKYYKVYVKAEDGFQKKSKANADPWATSSSSSKPKKQGRTLSYWCFSPGHAMQDLANHGVRSIILTSGTLSPLESFTAEMHIDFPVHLENPHVIERHQVWLGMVTKGPDGVRLNSSYENRNSTDYINSLGNAIVNFARIVPNGLLVFFPSYPVMNKCLEVWQDSGVSNRISQYKPMLVEPRGKTQFIEAMEQFYEKINDPTLNGAAFFAVCRGKVSEGLDFADINGRAVVITGLPFPPRMDPKVMLKMSFLDEGRNASKGLTGRQWYRQQASRAVNQAIGRVIRHRQDYGAILLCDHRFTYSDARAQLPSWVRPYATTYNSFGQAIKDLISFFRTADKTLPQPVAKNKTSATATTTSFQPSHSRVTTGAAGPSCRNSCQEARRVDSHVPSLRRSPEPRSFAHLKVGYETVGPARQTQRPVSSTGLFDALQEVEDRKEEDGEDEMWTDFLNSQSQKAQPNDKPDKKPMLMSAEKYLAEVRRVLSIEKFKIFQKMLGDYKKTDDFNAMVTCLADLLTEDCSSLHLFREFYKFVRPHHKKQFDQTCKDITGQGCGYKPEHSVSRKSLQEHKDSAHVTKKRRLNTGGAEASTAGTSASGGSSQLDSTTHLNKGGKHLGSSSTQSAPTTLCSWLQGGNISKNSASSASKETQENSAISQSDGVSAAVSSTTHRKEANSNGNQENCDLTGSYNDLRNGLQDTDSGLSCNARREMGGTVDEEERRMNALFDDEDD</sequence>
<dbReference type="NCBIfam" id="TIGR00604">
    <property type="entry name" value="rad3"/>
    <property type="match status" value="1"/>
</dbReference>
<dbReference type="GO" id="GO:0010569">
    <property type="term" value="P:regulation of double-strand break repair via homologous recombination"/>
    <property type="evidence" value="ECO:0007669"/>
    <property type="project" value="UniProtKB-UniRule"/>
</dbReference>
<feature type="compositionally biased region" description="Basic and acidic residues" evidence="18">
    <location>
        <begin position="1015"/>
        <end position="1033"/>
    </location>
</feature>
<dbReference type="CDD" id="cd18788">
    <property type="entry name" value="SF2_C_XPD"/>
    <property type="match status" value="1"/>
</dbReference>
<dbReference type="CDD" id="cd13932">
    <property type="entry name" value="HN_RTEL1"/>
    <property type="match status" value="1"/>
</dbReference>
<proteinExistence type="inferred from homology"/>
<dbReference type="SMART" id="SM00491">
    <property type="entry name" value="HELICc2"/>
    <property type="match status" value="1"/>
</dbReference>
<evidence type="ECO:0000256" key="17">
    <source>
        <dbReference type="HAMAP-Rule" id="MF_03065"/>
    </source>
</evidence>
<dbReference type="GO" id="GO:0005524">
    <property type="term" value="F:ATP binding"/>
    <property type="evidence" value="ECO:0007669"/>
    <property type="project" value="UniProtKB-UniRule"/>
</dbReference>
<feature type="compositionally biased region" description="Low complexity" evidence="18">
    <location>
        <begin position="1042"/>
        <end position="1059"/>
    </location>
</feature>
<evidence type="ECO:0000256" key="5">
    <source>
        <dbReference type="ARBA" id="ARBA00022763"/>
    </source>
</evidence>
<dbReference type="GO" id="GO:0005634">
    <property type="term" value="C:nucleus"/>
    <property type="evidence" value="ECO:0007669"/>
    <property type="project" value="UniProtKB-SubCell"/>
</dbReference>
<dbReference type="FunFam" id="3.40.50.300:FF:000431">
    <property type="entry name" value="Regulator of telomere elongation helicase 1"/>
    <property type="match status" value="1"/>
</dbReference>
<dbReference type="HAMAP" id="MF_03065">
    <property type="entry name" value="RTEL1"/>
    <property type="match status" value="1"/>
</dbReference>
<feature type="compositionally biased region" description="Polar residues" evidence="18">
    <location>
        <begin position="1133"/>
        <end position="1162"/>
    </location>
</feature>
<name>A0A8J9ZIG4_BRALA</name>
<dbReference type="EC" id="5.6.2.-" evidence="17"/>
<dbReference type="InterPro" id="IPR013020">
    <property type="entry name" value="Rad3/Chl1-like"/>
</dbReference>
<keyword evidence="10 17" id="KW-0411">Iron-sulfur</keyword>
<reference evidence="20" key="1">
    <citation type="submission" date="2022-01" db="EMBL/GenBank/DDBJ databases">
        <authorList>
            <person name="Braso-Vives M."/>
        </authorList>
    </citation>
    <scope>NUCLEOTIDE SEQUENCE</scope>
</reference>
<dbReference type="InterPro" id="IPR014013">
    <property type="entry name" value="Helic_SF1/SF2_ATP-bd_DinG/Rad3"/>
</dbReference>
<dbReference type="InterPro" id="IPR057498">
    <property type="entry name" value="Rtel1_ARCH"/>
</dbReference>
<dbReference type="InterPro" id="IPR030845">
    <property type="entry name" value="RTEL1"/>
</dbReference>
<dbReference type="FunFam" id="3.40.50.300:FF:000691">
    <property type="entry name" value="Regulator of telomere elongation helicase 1"/>
    <property type="match status" value="1"/>
</dbReference>
<dbReference type="PROSITE" id="PS51193">
    <property type="entry name" value="HELICASE_ATP_BIND_2"/>
    <property type="match status" value="1"/>
</dbReference>
<comment type="similarity">
    <text evidence="17">Belongs to the helicase family. RAD3/XPD subfamily.</text>
</comment>
<keyword evidence="12 17" id="KW-0234">DNA repair</keyword>
<comment type="catalytic activity">
    <reaction evidence="15 17">
        <text>ATP + H2O = ADP + phosphate + H(+)</text>
        <dbReference type="Rhea" id="RHEA:13065"/>
        <dbReference type="ChEBI" id="CHEBI:15377"/>
        <dbReference type="ChEBI" id="CHEBI:15378"/>
        <dbReference type="ChEBI" id="CHEBI:30616"/>
        <dbReference type="ChEBI" id="CHEBI:43474"/>
        <dbReference type="ChEBI" id="CHEBI:456216"/>
    </reaction>
</comment>
<keyword evidence="5 17" id="KW-0227">DNA damage</keyword>
<evidence type="ECO:0000256" key="10">
    <source>
        <dbReference type="ARBA" id="ARBA00023014"/>
    </source>
</evidence>
<dbReference type="EMBL" id="OV696687">
    <property type="protein sequence ID" value="CAH1255301.1"/>
    <property type="molecule type" value="Genomic_DNA"/>
</dbReference>
<dbReference type="Proteomes" id="UP000838412">
    <property type="component" value="Chromosome 2"/>
</dbReference>
<feature type="domain" description="Helicase ATP-binding" evidence="19">
    <location>
        <begin position="7"/>
        <end position="343"/>
    </location>
</feature>
<evidence type="ECO:0000256" key="13">
    <source>
        <dbReference type="ARBA" id="ARBA00023235"/>
    </source>
</evidence>
<evidence type="ECO:0000256" key="9">
    <source>
        <dbReference type="ARBA" id="ARBA00023004"/>
    </source>
</evidence>
<dbReference type="GO" id="GO:0070182">
    <property type="term" value="F:DNA polymerase binding"/>
    <property type="evidence" value="ECO:0007669"/>
    <property type="project" value="TreeGrafter"/>
</dbReference>
<gene>
    <name evidence="20" type="primary">RTEL1</name>
    <name evidence="20" type="ORF">BLAG_LOCUS14410</name>
</gene>
<evidence type="ECO:0000256" key="2">
    <source>
        <dbReference type="ARBA" id="ARBA00022485"/>
    </source>
</evidence>
<feature type="binding site" evidence="17">
    <location>
        <position position="216"/>
    </location>
    <ligand>
        <name>[4Fe-4S] cluster</name>
        <dbReference type="ChEBI" id="CHEBI:49883"/>
    </ligand>
</feature>
<keyword evidence="9 17" id="KW-0408">Iron</keyword>
<feature type="binding site" evidence="17">
    <location>
        <position position="207"/>
    </location>
    <ligand>
        <name>[4Fe-4S] cluster</name>
        <dbReference type="ChEBI" id="CHEBI:49883"/>
    </ligand>
</feature>
<dbReference type="InterPro" id="IPR006555">
    <property type="entry name" value="ATP-dep_Helicase_C"/>
</dbReference>
<evidence type="ECO:0000256" key="6">
    <source>
        <dbReference type="ARBA" id="ARBA00022801"/>
    </source>
</evidence>
<evidence type="ECO:0000256" key="1">
    <source>
        <dbReference type="ARBA" id="ARBA00004123"/>
    </source>
</evidence>
<dbReference type="Pfam" id="PF13307">
    <property type="entry name" value="Helicase_C_2"/>
    <property type="match status" value="1"/>
</dbReference>
<keyword evidence="21" id="KW-1185">Reference proteome</keyword>
<dbReference type="GO" id="GO:0003677">
    <property type="term" value="F:DNA binding"/>
    <property type="evidence" value="ECO:0007669"/>
    <property type="project" value="UniProtKB-UniRule"/>
</dbReference>
<keyword evidence="6 17" id="KW-0378">Hydrolase</keyword>
<dbReference type="GO" id="GO:0051539">
    <property type="term" value="F:4 iron, 4 sulfur cluster binding"/>
    <property type="evidence" value="ECO:0007669"/>
    <property type="project" value="UniProtKB-UniRule"/>
</dbReference>
<evidence type="ECO:0000256" key="4">
    <source>
        <dbReference type="ARBA" id="ARBA00022741"/>
    </source>
</evidence>
<organism evidence="20 21">
    <name type="scientific">Branchiostoma lanceolatum</name>
    <name type="common">Common lancelet</name>
    <name type="synonym">Amphioxus lanceolatum</name>
    <dbReference type="NCBI Taxonomy" id="7740"/>
    <lineage>
        <taxon>Eukaryota</taxon>
        <taxon>Metazoa</taxon>
        <taxon>Chordata</taxon>
        <taxon>Cephalochordata</taxon>
        <taxon>Leptocardii</taxon>
        <taxon>Amphioxiformes</taxon>
        <taxon>Branchiostomatidae</taxon>
        <taxon>Branchiostoma</taxon>
    </lineage>
</organism>
<dbReference type="InterPro" id="IPR045028">
    <property type="entry name" value="DinG/Rad3-like"/>
</dbReference>
<dbReference type="AlphaFoldDB" id="A0A8J9ZIG4"/>
<dbReference type="PANTHER" id="PTHR11472:SF34">
    <property type="entry name" value="REGULATOR OF TELOMERE ELONGATION HELICASE 1"/>
    <property type="match status" value="1"/>
</dbReference>
<comment type="subcellular location">
    <subcellularLocation>
        <location evidence="1 17">Nucleus</location>
    </subcellularLocation>
</comment>
<dbReference type="GO" id="GO:0046872">
    <property type="term" value="F:metal ion binding"/>
    <property type="evidence" value="ECO:0007669"/>
    <property type="project" value="UniProtKB-UniRule"/>
</dbReference>
<evidence type="ECO:0000313" key="21">
    <source>
        <dbReference type="Proteomes" id="UP000838412"/>
    </source>
</evidence>
<evidence type="ECO:0000256" key="15">
    <source>
        <dbReference type="ARBA" id="ARBA00049360"/>
    </source>
</evidence>
<dbReference type="GO" id="GO:1904430">
    <property type="term" value="P:negative regulation of t-circle formation"/>
    <property type="evidence" value="ECO:0007669"/>
    <property type="project" value="TreeGrafter"/>
</dbReference>
<feature type="region of interest" description="Disordered" evidence="18">
    <location>
        <begin position="480"/>
        <end position="499"/>
    </location>
</feature>
<dbReference type="SMART" id="SM00488">
    <property type="entry name" value="DEXDc2"/>
    <property type="match status" value="1"/>
</dbReference>
<evidence type="ECO:0000256" key="16">
    <source>
        <dbReference type="ARBA" id="ARBA00073810"/>
    </source>
</evidence>
<keyword evidence="4 17" id="KW-0547">Nucleotide-binding</keyword>
<dbReference type="InterPro" id="IPR049909">
    <property type="entry name" value="Rtel1_HHD"/>
</dbReference>
<dbReference type="GO" id="GO:0006310">
    <property type="term" value="P:DNA recombination"/>
    <property type="evidence" value="ECO:0007669"/>
    <property type="project" value="InterPro"/>
</dbReference>
<dbReference type="InterPro" id="IPR006554">
    <property type="entry name" value="Helicase-like_DEXD_c2"/>
</dbReference>
<dbReference type="SUPFAM" id="SSF52540">
    <property type="entry name" value="P-loop containing nucleoside triphosphate hydrolases"/>
    <property type="match status" value="1"/>
</dbReference>
<dbReference type="GO" id="GO:0045910">
    <property type="term" value="P:negative regulation of DNA recombination"/>
    <property type="evidence" value="ECO:0007669"/>
    <property type="project" value="TreeGrafter"/>
</dbReference>
<evidence type="ECO:0000256" key="18">
    <source>
        <dbReference type="SAM" id="MobiDB-lite"/>
    </source>
</evidence>
<comment type="function">
    <text evidence="17">A probable ATP-dependent DNA helicase implicated in DNA repair and the maintenance of genomic stability. Acts as an anti-recombinase to counteract toxic recombination and limit crossover during meiosis. Regulates meiotic recombination and crossover homeostasis by physically dissociating strand invasion events and thereby promotes noncrossover repair by meiotic synthesis dependent strand annealing (SDSA) as well as disassembly of D loop recombination intermediates.</text>
</comment>
<dbReference type="Gene3D" id="1.20.1160.20">
    <property type="match status" value="1"/>
</dbReference>
<dbReference type="GO" id="GO:0090657">
    <property type="term" value="P:telomeric loop disassembly"/>
    <property type="evidence" value="ECO:0007669"/>
    <property type="project" value="TreeGrafter"/>
</dbReference>
<feature type="region of interest" description="Disordered" evidence="18">
    <location>
        <begin position="1097"/>
        <end position="1189"/>
    </location>
</feature>
<evidence type="ECO:0000256" key="14">
    <source>
        <dbReference type="ARBA" id="ARBA00023242"/>
    </source>
</evidence>
<evidence type="ECO:0000256" key="11">
    <source>
        <dbReference type="ARBA" id="ARBA00023125"/>
    </source>
</evidence>
<dbReference type="GO" id="GO:0006260">
    <property type="term" value="P:DNA replication"/>
    <property type="evidence" value="ECO:0007669"/>
    <property type="project" value="InterPro"/>
</dbReference>